<comment type="caution">
    <text evidence="1">The sequence shown here is derived from an EMBL/GenBank/DDBJ whole genome shotgun (WGS) entry which is preliminary data.</text>
</comment>
<name>A0A9P6IYQ6_MORAP</name>
<dbReference type="Proteomes" id="UP000738359">
    <property type="component" value="Unassembled WGS sequence"/>
</dbReference>
<dbReference type="SUPFAM" id="SSF57850">
    <property type="entry name" value="RING/U-box"/>
    <property type="match status" value="2"/>
</dbReference>
<keyword evidence="2" id="KW-1185">Reference proteome</keyword>
<proteinExistence type="predicted"/>
<evidence type="ECO:0000313" key="1">
    <source>
        <dbReference type="EMBL" id="KAF9949668.1"/>
    </source>
</evidence>
<reference evidence="1" key="1">
    <citation type="journal article" date="2020" name="Fungal Divers.">
        <title>Resolving the Mortierellaceae phylogeny through synthesis of multi-gene phylogenetics and phylogenomics.</title>
        <authorList>
            <person name="Vandepol N."/>
            <person name="Liber J."/>
            <person name="Desiro A."/>
            <person name="Na H."/>
            <person name="Kennedy M."/>
            <person name="Barry K."/>
            <person name="Grigoriev I.V."/>
            <person name="Miller A.N."/>
            <person name="O'Donnell K."/>
            <person name="Stajich J.E."/>
            <person name="Bonito G."/>
        </authorList>
    </citation>
    <scope>NUCLEOTIDE SEQUENCE</scope>
    <source>
        <strain evidence="1">CK1249</strain>
    </source>
</reference>
<gene>
    <name evidence="1" type="ORF">BGZ70_001672</name>
</gene>
<evidence type="ECO:0000313" key="2">
    <source>
        <dbReference type="Proteomes" id="UP000738359"/>
    </source>
</evidence>
<dbReference type="AlphaFoldDB" id="A0A9P6IYQ6"/>
<dbReference type="EMBL" id="JAAAHY010001387">
    <property type="protein sequence ID" value="KAF9949668.1"/>
    <property type="molecule type" value="Genomic_DNA"/>
</dbReference>
<dbReference type="OrthoDB" id="419317at2759"/>
<accession>A0A9P6IYQ6</accession>
<organism evidence="1 2">
    <name type="scientific">Mortierella alpina</name>
    <name type="common">Oleaginous fungus</name>
    <name type="synonym">Mortierella renispora</name>
    <dbReference type="NCBI Taxonomy" id="64518"/>
    <lineage>
        <taxon>Eukaryota</taxon>
        <taxon>Fungi</taxon>
        <taxon>Fungi incertae sedis</taxon>
        <taxon>Mucoromycota</taxon>
        <taxon>Mortierellomycotina</taxon>
        <taxon>Mortierellomycetes</taxon>
        <taxon>Mortierellales</taxon>
        <taxon>Mortierellaceae</taxon>
        <taxon>Mortierella</taxon>
    </lineage>
</organism>
<sequence length="288" mass="32936">MQVFFRGFKSKTISSQLKDGFTLNDFLLAAQQAMDFATLEETRGVRYAVVNKVLDIKHESVFATQKHLITKDCVIVVMVRLLGGSSLSETLDTIAKQELFIEMEKVPTSVKTSQKLFKTPVYIATLQALEDEKQLLQNIDCQRCVDCQAMMVNESMTSQQVCPLCDREFCFFCSRVWNPLKMQNVYNSCGNECVYETMLTFSLTPFCSRPDMMIPTHRTCPQCFNLGAYDGKCKYHTCQVCKFTFCFLCLKTKGKCEDQSAYDNRCVQTPVMQDYTMFPRLLNPGLQS</sequence>
<evidence type="ECO:0008006" key="3">
    <source>
        <dbReference type="Google" id="ProtNLM"/>
    </source>
</evidence>
<protein>
    <recommendedName>
        <fullName evidence="3">RBR-type E3 ubiquitin transferase</fullName>
    </recommendedName>
</protein>